<evidence type="ECO:0000256" key="3">
    <source>
        <dbReference type="ARBA" id="ARBA00008725"/>
    </source>
</evidence>
<dbReference type="GO" id="GO:0006817">
    <property type="term" value="P:phosphate ion transport"/>
    <property type="evidence" value="ECO:0007669"/>
    <property type="project" value="UniProtKB-UniRule"/>
</dbReference>
<reference evidence="13 14" key="1">
    <citation type="submission" date="2018-10" db="EMBL/GenBank/DDBJ databases">
        <title>Draft genome sequence of Bacillus salarius IM0101, isolated from a hypersaline soil in Inner Mongolia, China.</title>
        <authorList>
            <person name="Yamprayoonswat W."/>
            <person name="Boonvisut S."/>
            <person name="Jumpathong W."/>
            <person name="Sittihan S."/>
            <person name="Ruangsuj P."/>
            <person name="Wanthongcharoen S."/>
            <person name="Thongpramul N."/>
            <person name="Pimmason S."/>
            <person name="Yu B."/>
            <person name="Yasawong M."/>
        </authorList>
    </citation>
    <scope>NUCLEOTIDE SEQUENCE [LARGE SCALE GENOMIC DNA]</scope>
    <source>
        <strain evidence="13 14">IM0101</strain>
    </source>
</reference>
<proteinExistence type="inferred from homology"/>
<dbReference type="NCBIfam" id="TIGR02136">
    <property type="entry name" value="ptsS_2"/>
    <property type="match status" value="1"/>
</dbReference>
<evidence type="ECO:0000256" key="6">
    <source>
        <dbReference type="ARBA" id="ARBA00022592"/>
    </source>
</evidence>
<name>A0A428N1X3_9BACI</name>
<comment type="caution">
    <text evidence="13">The sequence shown here is derived from an EMBL/GenBank/DDBJ whole genome shotgun (WGS) entry which is preliminary data.</text>
</comment>
<evidence type="ECO:0000256" key="2">
    <source>
        <dbReference type="ARBA" id="ARBA00004193"/>
    </source>
</evidence>
<accession>A0A428N1X3</accession>
<comment type="subunit">
    <text evidence="4 10">The complex is composed of two ATP-binding proteins (PstB), two transmembrane proteins (PstC and PstA) and a solute-binding protein (PstS).</text>
</comment>
<dbReference type="Pfam" id="PF12849">
    <property type="entry name" value="PBP_like_2"/>
    <property type="match status" value="1"/>
</dbReference>
<evidence type="ECO:0000313" key="14">
    <source>
        <dbReference type="Proteomes" id="UP000275076"/>
    </source>
</evidence>
<keyword evidence="6 10" id="KW-0592">Phosphate transport</keyword>
<feature type="domain" description="PBP" evidence="12">
    <location>
        <begin position="49"/>
        <end position="298"/>
    </location>
</feature>
<feature type="compositionally biased region" description="Acidic residues" evidence="11">
    <location>
        <begin position="18"/>
        <end position="54"/>
    </location>
</feature>
<dbReference type="InterPro" id="IPR011862">
    <property type="entry name" value="Phos-bd"/>
</dbReference>
<comment type="subcellular location">
    <subcellularLocation>
        <location evidence="2 10">Cell membrane</location>
        <topology evidence="2 10">Lipid-anchor</topology>
    </subcellularLocation>
</comment>
<comment type="function">
    <text evidence="10">Involved in the system for phosphate transport across the cytoplasmic membrane.</text>
</comment>
<gene>
    <name evidence="13" type="ORF">D7Z54_16700</name>
</gene>
<dbReference type="OrthoDB" id="9790048at2"/>
<sequence>MLLALVAVMVFAVACGEGETDETDDTGSTEEDGTEEETSGDGSEEEVSAEEGELTGEVAIDGSSTVFPIMEAISEEYTKEEPDVQAPVGVSGSGGGFEKFIAGETDLSNASREIKDEEAEALEENGIDYFEIPLAYDGLSVVVSQENDFVDHLTVEELKQIWVDGGAETWNDVRDEWPEEPIERFAPGTDSGTFDYWNEVILEDEDINRNAQMSEDDNVLVTGVQGSQYATAFFGYAYYAENKDSLKVVPVDNGDGPVEPSEETINDGSYAPLSRPLFTYVKEESLQEPQVLDYVKFLNENAGDMALEVGYVNLTEEEYDENMEKIEEVAGE</sequence>
<dbReference type="PANTHER" id="PTHR30570:SF1">
    <property type="entry name" value="PHOSPHATE-BINDING PROTEIN PSTS"/>
    <property type="match status" value="1"/>
</dbReference>
<dbReference type="FunFam" id="3.40.190.10:FF:000055">
    <property type="entry name" value="Phosphate ABC transporter, phosphate-binding protein"/>
    <property type="match status" value="1"/>
</dbReference>
<keyword evidence="9 10" id="KW-0449">Lipoprotein</keyword>
<dbReference type="InterPro" id="IPR024370">
    <property type="entry name" value="PBP_domain"/>
</dbReference>
<evidence type="ECO:0000256" key="11">
    <source>
        <dbReference type="SAM" id="MobiDB-lite"/>
    </source>
</evidence>
<comment type="similarity">
    <text evidence="3 10">Belongs to the PstS family.</text>
</comment>
<dbReference type="EMBL" id="RBVX01000016">
    <property type="protein sequence ID" value="RSL32318.1"/>
    <property type="molecule type" value="Genomic_DNA"/>
</dbReference>
<dbReference type="InterPro" id="IPR050811">
    <property type="entry name" value="Phosphate_ABC_transporter"/>
</dbReference>
<dbReference type="Proteomes" id="UP000275076">
    <property type="component" value="Unassembled WGS sequence"/>
</dbReference>
<organism evidence="13 14">
    <name type="scientific">Salibacterium salarium</name>
    <dbReference type="NCBI Taxonomy" id="284579"/>
    <lineage>
        <taxon>Bacteria</taxon>
        <taxon>Bacillati</taxon>
        <taxon>Bacillota</taxon>
        <taxon>Bacilli</taxon>
        <taxon>Bacillales</taxon>
        <taxon>Bacillaceae</taxon>
    </lineage>
</organism>
<keyword evidence="10" id="KW-0472">Membrane</keyword>
<evidence type="ECO:0000256" key="9">
    <source>
        <dbReference type="ARBA" id="ARBA00023288"/>
    </source>
</evidence>
<evidence type="ECO:0000313" key="13">
    <source>
        <dbReference type="EMBL" id="RSL32318.1"/>
    </source>
</evidence>
<dbReference type="CDD" id="cd13654">
    <property type="entry name" value="PBP2_phosphate_like_2"/>
    <property type="match status" value="1"/>
</dbReference>
<comment type="function">
    <text evidence="1">Part of the ABC transporter complex PstSACB involved in phosphate import.</text>
</comment>
<keyword evidence="10" id="KW-1003">Cell membrane</keyword>
<evidence type="ECO:0000256" key="5">
    <source>
        <dbReference type="ARBA" id="ARBA00022448"/>
    </source>
</evidence>
<protein>
    <recommendedName>
        <fullName evidence="10">Phosphate-binding protein</fullName>
    </recommendedName>
</protein>
<keyword evidence="5 10" id="KW-0813">Transport</keyword>
<evidence type="ECO:0000256" key="10">
    <source>
        <dbReference type="RuleBase" id="RU367119"/>
    </source>
</evidence>
<keyword evidence="8 10" id="KW-0564">Palmitate</keyword>
<dbReference type="PANTHER" id="PTHR30570">
    <property type="entry name" value="PERIPLASMIC PHOSPHATE BINDING COMPONENT OF PHOSPHATE ABC TRANSPORTER"/>
    <property type="match status" value="1"/>
</dbReference>
<evidence type="ECO:0000256" key="1">
    <source>
        <dbReference type="ARBA" id="ARBA00002841"/>
    </source>
</evidence>
<dbReference type="Gene3D" id="3.40.190.10">
    <property type="entry name" value="Periplasmic binding protein-like II"/>
    <property type="match status" value="2"/>
</dbReference>
<evidence type="ECO:0000256" key="4">
    <source>
        <dbReference type="ARBA" id="ARBA00011529"/>
    </source>
</evidence>
<keyword evidence="7" id="KW-0732">Signal</keyword>
<evidence type="ECO:0000256" key="7">
    <source>
        <dbReference type="ARBA" id="ARBA00022729"/>
    </source>
</evidence>
<dbReference type="GO" id="GO:0042301">
    <property type="term" value="F:phosphate ion binding"/>
    <property type="evidence" value="ECO:0007669"/>
    <property type="project" value="UniProtKB-UniRule"/>
</dbReference>
<dbReference type="SUPFAM" id="SSF53850">
    <property type="entry name" value="Periplasmic binding protein-like II"/>
    <property type="match status" value="1"/>
</dbReference>
<dbReference type="GO" id="GO:0005886">
    <property type="term" value="C:plasma membrane"/>
    <property type="evidence" value="ECO:0007669"/>
    <property type="project" value="UniProtKB-SubCell"/>
</dbReference>
<feature type="region of interest" description="Disordered" evidence="11">
    <location>
        <begin position="17"/>
        <end position="63"/>
    </location>
</feature>
<evidence type="ECO:0000259" key="12">
    <source>
        <dbReference type="Pfam" id="PF12849"/>
    </source>
</evidence>
<dbReference type="AlphaFoldDB" id="A0A428N1X3"/>
<keyword evidence="14" id="KW-1185">Reference proteome</keyword>
<evidence type="ECO:0000256" key="8">
    <source>
        <dbReference type="ARBA" id="ARBA00023139"/>
    </source>
</evidence>